<dbReference type="Pfam" id="PF12733">
    <property type="entry name" value="Cadherin-like"/>
    <property type="match status" value="1"/>
</dbReference>
<feature type="transmembrane region" description="Helical" evidence="1">
    <location>
        <begin position="22"/>
        <end position="40"/>
    </location>
</feature>
<dbReference type="AlphaFoldDB" id="A0A6J6NFY2"/>
<keyword evidence="1" id="KW-0812">Transmembrane</keyword>
<protein>
    <submittedName>
        <fullName evidence="3">Unannotated protein</fullName>
    </submittedName>
</protein>
<reference evidence="3" key="1">
    <citation type="submission" date="2020-05" db="EMBL/GenBank/DDBJ databases">
        <authorList>
            <person name="Chiriac C."/>
            <person name="Salcher M."/>
            <person name="Ghai R."/>
            <person name="Kavagutti S V."/>
        </authorList>
    </citation>
    <scope>NUCLEOTIDE SEQUENCE</scope>
</reference>
<dbReference type="InterPro" id="IPR025883">
    <property type="entry name" value="Cadherin-like_domain"/>
</dbReference>
<name>A0A6J6NFY2_9ZZZZ</name>
<gene>
    <name evidence="3" type="ORF">UFOPK2334_01323</name>
</gene>
<organism evidence="3">
    <name type="scientific">freshwater metagenome</name>
    <dbReference type="NCBI Taxonomy" id="449393"/>
    <lineage>
        <taxon>unclassified sequences</taxon>
        <taxon>metagenomes</taxon>
        <taxon>ecological metagenomes</taxon>
    </lineage>
</organism>
<sequence length="688" mass="69947">MTRVGPGTFELGATALSRYQKVCLATASVMMAIWFIALGIPTSMTSVAHAAQVNSYSTFGTVSYDAGSCGVDSTAGVVSSPGVKKILKVSNTEIYVVGCFTNFAGVAEADYVAKWNGTSWTALGVSGDINAIVHDVVVYKGDIHIAGEFTNAGGDVAADMVAKWNGSAWVGLPVTGGINANNGLGSPQDLSSDFAAALKVQENSVGTSDDILLVAGKFYFGINDGRSGYQIPYTSNIATWNGSTWGSVDVDSQSFSSTVSDYVVHDIEIVGSSIYASGYRNAGYGSNKAFAFHKFDGTTWTKPISVVSASFFGTGFGIYTMETVGTNIYVGGNFTGLSSVASHVAVYNTTSGTFSAFNGFSAQFGTGAVVRTISMAGSQLFVGGSFPGVTGTSGGVARWDGSAWQGIGRTGPAIVNALLSDMSYDGSNSRMFIGSSNINIGDVAAADGFAALAISSVSTMDSMSVDVGTLTPSFDPSVTSYSLTIPNSSASVTFTAIASASGSEIKRTNSFGTLAMSSDTETLSVAEGATANISFAVSAISGASSTSYAVAVARSSATTTSAPTTVAPTTVAPTTIAPTPPAAQQENTTTTIAAAAVVTLQTPSAPVIQTPSNLLKKGTTASKSRLLSLANLIVPSAGKYALRVTTSSVCKVSGTGVKALKAGTCKAVVTVTPKGKKATSKTISLKIS</sequence>
<keyword evidence="1" id="KW-1133">Transmembrane helix</keyword>
<feature type="domain" description="Cadherin-like beta-sandwich-like" evidence="2">
    <location>
        <begin position="470"/>
        <end position="554"/>
    </location>
</feature>
<evidence type="ECO:0000313" key="3">
    <source>
        <dbReference type="EMBL" id="CAB4683555.1"/>
    </source>
</evidence>
<dbReference type="EMBL" id="CAEZXA010000147">
    <property type="protein sequence ID" value="CAB4683555.1"/>
    <property type="molecule type" value="Genomic_DNA"/>
</dbReference>
<evidence type="ECO:0000259" key="2">
    <source>
        <dbReference type="Pfam" id="PF12733"/>
    </source>
</evidence>
<evidence type="ECO:0000256" key="1">
    <source>
        <dbReference type="SAM" id="Phobius"/>
    </source>
</evidence>
<accession>A0A6J6NFY2</accession>
<proteinExistence type="predicted"/>
<keyword evidence="1" id="KW-0472">Membrane</keyword>